<organism evidence="2 3">
    <name type="scientific">Alteriqipengyuania abyssalis</name>
    <dbReference type="NCBI Taxonomy" id="2860200"/>
    <lineage>
        <taxon>Bacteria</taxon>
        <taxon>Pseudomonadati</taxon>
        <taxon>Pseudomonadota</taxon>
        <taxon>Alphaproteobacteria</taxon>
        <taxon>Sphingomonadales</taxon>
        <taxon>Erythrobacteraceae</taxon>
        <taxon>Alteriqipengyuania</taxon>
    </lineage>
</organism>
<keyword evidence="1" id="KW-1133">Transmembrane helix</keyword>
<accession>A0ABS7PGU6</accession>
<name>A0ABS7PGU6_9SPHN</name>
<proteinExistence type="predicted"/>
<keyword evidence="1" id="KW-0812">Transmembrane</keyword>
<reference evidence="2 3" key="1">
    <citation type="submission" date="2021-07" db="EMBL/GenBank/DDBJ databases">
        <title>Alteriqipengyuania abyssalis NZ-12B nov, sp.nov isolated from deep sea sponge in pacific ocean.</title>
        <authorList>
            <person name="Tareen S."/>
            <person name="Wink J."/>
        </authorList>
    </citation>
    <scope>NUCLEOTIDE SEQUENCE [LARGE SCALE GENOMIC DNA]</scope>
    <source>
        <strain evidence="2 3">NZ-12B</strain>
    </source>
</reference>
<evidence type="ECO:0000313" key="3">
    <source>
        <dbReference type="Proteomes" id="UP000759298"/>
    </source>
</evidence>
<keyword evidence="1" id="KW-0472">Membrane</keyword>
<dbReference type="InterPro" id="IPR008621">
    <property type="entry name" value="Cbb3-typ_cyt_oxidase_comp"/>
</dbReference>
<comment type="caution">
    <text evidence="2">The sequence shown here is derived from an EMBL/GenBank/DDBJ whole genome shotgun (WGS) entry which is preliminary data.</text>
</comment>
<dbReference type="EMBL" id="JAHWXP010000005">
    <property type="protein sequence ID" value="MBY8338295.1"/>
    <property type="molecule type" value="Genomic_DNA"/>
</dbReference>
<evidence type="ECO:0000313" key="2">
    <source>
        <dbReference type="EMBL" id="MBY8338295.1"/>
    </source>
</evidence>
<dbReference type="Pfam" id="PF05545">
    <property type="entry name" value="FixQ"/>
    <property type="match status" value="1"/>
</dbReference>
<gene>
    <name evidence="2" type="ORF">KYN89_14695</name>
</gene>
<evidence type="ECO:0000256" key="1">
    <source>
        <dbReference type="SAM" id="Phobius"/>
    </source>
</evidence>
<protein>
    <submittedName>
        <fullName evidence="2">Cbb3-type cytochrome c oxidase subunit 3</fullName>
    </submittedName>
</protein>
<sequence length="54" mass="6371">MTFYEELRHFADSFGLAAMLLFYFLLCLWPFRPGAKRRINKAAHSIFEDQTDGK</sequence>
<dbReference type="Proteomes" id="UP000759298">
    <property type="component" value="Unassembled WGS sequence"/>
</dbReference>
<dbReference type="RefSeq" id="WP_197635548.1">
    <property type="nucleotide sequence ID" value="NZ_JAHWXP010000005.1"/>
</dbReference>
<keyword evidence="3" id="KW-1185">Reference proteome</keyword>
<dbReference type="CDD" id="cd01324">
    <property type="entry name" value="cbb3_Oxidase_CcoQ"/>
    <property type="match status" value="1"/>
</dbReference>
<feature type="transmembrane region" description="Helical" evidence="1">
    <location>
        <begin position="13"/>
        <end position="31"/>
    </location>
</feature>